<dbReference type="PANTHER" id="PTHR10366">
    <property type="entry name" value="NAD DEPENDENT EPIMERASE/DEHYDRATASE"/>
    <property type="match status" value="1"/>
</dbReference>
<evidence type="ECO:0000259" key="3">
    <source>
        <dbReference type="Pfam" id="PF01370"/>
    </source>
</evidence>
<dbReference type="AlphaFoldDB" id="A0A0N4Y1A7"/>
<dbReference type="EMBL" id="UYSL01020135">
    <property type="protein sequence ID" value="VDL72977.1"/>
    <property type="molecule type" value="Genomic_DNA"/>
</dbReference>
<evidence type="ECO:0000313" key="6">
    <source>
        <dbReference type="WBParaSite" id="NBR_0000938701-mRNA-1"/>
    </source>
</evidence>
<evidence type="ECO:0000256" key="1">
    <source>
        <dbReference type="ARBA" id="ARBA00023002"/>
    </source>
</evidence>
<keyword evidence="1" id="KW-0560">Oxidoreductase</keyword>
<dbReference type="WBParaSite" id="NBR_0000938701-mRNA-1">
    <property type="protein sequence ID" value="NBR_0000938701-mRNA-1"/>
    <property type="gene ID" value="NBR_0000938701"/>
</dbReference>
<feature type="domain" description="NAD-dependent epimerase/dehydratase" evidence="3">
    <location>
        <begin position="14"/>
        <end position="77"/>
    </location>
</feature>
<dbReference type="OMA" id="WAIVDVR"/>
<accession>A0A0N4Y1A7</accession>
<evidence type="ECO:0000313" key="5">
    <source>
        <dbReference type="Proteomes" id="UP000271162"/>
    </source>
</evidence>
<evidence type="ECO:0000313" key="4">
    <source>
        <dbReference type="EMBL" id="VDL72977.1"/>
    </source>
</evidence>
<dbReference type="InterPro" id="IPR050425">
    <property type="entry name" value="NAD(P)_dehydrat-like"/>
</dbReference>
<keyword evidence="5" id="KW-1185">Reference proteome</keyword>
<dbReference type="InterPro" id="IPR001509">
    <property type="entry name" value="Epimerase_deHydtase"/>
</dbReference>
<organism evidence="6">
    <name type="scientific">Nippostrongylus brasiliensis</name>
    <name type="common">Rat hookworm</name>
    <dbReference type="NCBI Taxonomy" id="27835"/>
    <lineage>
        <taxon>Eukaryota</taxon>
        <taxon>Metazoa</taxon>
        <taxon>Ecdysozoa</taxon>
        <taxon>Nematoda</taxon>
        <taxon>Chromadorea</taxon>
        <taxon>Rhabditida</taxon>
        <taxon>Rhabditina</taxon>
        <taxon>Rhabditomorpha</taxon>
        <taxon>Strongyloidea</taxon>
        <taxon>Heligmosomidae</taxon>
        <taxon>Nippostrongylus</taxon>
    </lineage>
</organism>
<sequence>MDAGSDGMPMNEVVLVTGATGYVALHCVQQLLHSGYHVRGTVRSKTNEKKVGPLRRLAGESNRLELVEADLTVADDWPSCSAINDGHRNDSRVFDETCWTDINSPIVDDYAKSKTLAEKAAWDFWNTLDRNTRFSLTVLNPTFIIGPVLSDSENGSCTVIGRIMDFRTYLASPKVSLGVVDVRDVARAHVEALKRPETDGERILISARSVWFKEMMDWLRKEFKHMGYNISRIEAPNWLVKMYAALNVDKQVQAVMHRIGPELRFNNSKSHEIMGMDYTEPRISLSEMVHSMIDYGMIRMTTRYAKRRAHGDNFASKHLSRSQAV</sequence>
<reference evidence="6" key="1">
    <citation type="submission" date="2017-02" db="UniProtKB">
        <authorList>
            <consortium name="WormBaseParasite"/>
        </authorList>
    </citation>
    <scope>IDENTIFICATION</scope>
</reference>
<dbReference type="SUPFAM" id="SSF51735">
    <property type="entry name" value="NAD(P)-binding Rossmann-fold domains"/>
    <property type="match status" value="1"/>
</dbReference>
<dbReference type="InterPro" id="IPR036291">
    <property type="entry name" value="NAD(P)-bd_dom_sf"/>
</dbReference>
<dbReference type="STRING" id="27835.A0A0N4Y1A7"/>
<proteinExistence type="inferred from homology"/>
<reference evidence="4 5" key="2">
    <citation type="submission" date="2018-11" db="EMBL/GenBank/DDBJ databases">
        <authorList>
            <consortium name="Pathogen Informatics"/>
        </authorList>
    </citation>
    <scope>NUCLEOTIDE SEQUENCE [LARGE SCALE GENOMIC DNA]</scope>
</reference>
<protein>
    <submittedName>
        <fullName evidence="6">Epimerase domain-containing protein</fullName>
    </submittedName>
</protein>
<gene>
    <name evidence="4" type="ORF">NBR_LOCUS9388</name>
</gene>
<dbReference type="PANTHER" id="PTHR10366:SF564">
    <property type="entry name" value="STEROL-4-ALPHA-CARBOXYLATE 3-DEHYDROGENASE, DECARBOXYLATING"/>
    <property type="match status" value="1"/>
</dbReference>
<comment type="similarity">
    <text evidence="2">Belongs to the NAD(P)-dependent epimerase/dehydratase family. Dihydroflavonol-4-reductase subfamily.</text>
</comment>
<dbReference type="Proteomes" id="UP000271162">
    <property type="component" value="Unassembled WGS sequence"/>
</dbReference>
<dbReference type="Gene3D" id="3.40.50.720">
    <property type="entry name" value="NAD(P)-binding Rossmann-like Domain"/>
    <property type="match status" value="2"/>
</dbReference>
<evidence type="ECO:0000256" key="2">
    <source>
        <dbReference type="ARBA" id="ARBA00023445"/>
    </source>
</evidence>
<dbReference type="GO" id="GO:0016616">
    <property type="term" value="F:oxidoreductase activity, acting on the CH-OH group of donors, NAD or NADP as acceptor"/>
    <property type="evidence" value="ECO:0007669"/>
    <property type="project" value="TreeGrafter"/>
</dbReference>
<name>A0A0N4Y1A7_NIPBR</name>
<dbReference type="Pfam" id="PF01370">
    <property type="entry name" value="Epimerase"/>
    <property type="match status" value="1"/>
</dbReference>